<sequence length="79" mass="8892">MEEVPERIQLNRQQIGDIHNGRQFTKVFANPLFLSVGVSHLHSPALNLIPGIKKQPLFCFGADLLGLLRRLEQDSGCRL</sequence>
<proteinExistence type="predicted"/>
<dbReference type="PATRIC" id="fig|1137280.3.peg.3509"/>
<dbReference type="AlphaFoldDB" id="A0A072MW88"/>
<evidence type="ECO:0000313" key="2">
    <source>
        <dbReference type="Proteomes" id="UP000035057"/>
    </source>
</evidence>
<dbReference type="EMBL" id="ANIE01000015">
    <property type="protein sequence ID" value="KEF29674.1"/>
    <property type="molecule type" value="Genomic_DNA"/>
</dbReference>
<evidence type="ECO:0000313" key="1">
    <source>
        <dbReference type="EMBL" id="KEF29674.1"/>
    </source>
</evidence>
<dbReference type="Proteomes" id="UP000035057">
    <property type="component" value="Unassembled WGS sequence"/>
</dbReference>
<organism evidence="1 2">
    <name type="scientific">Marinobacter nitratireducens</name>
    <dbReference type="NCBI Taxonomy" id="1137280"/>
    <lineage>
        <taxon>Bacteria</taxon>
        <taxon>Pseudomonadati</taxon>
        <taxon>Pseudomonadota</taxon>
        <taxon>Gammaproteobacteria</taxon>
        <taxon>Pseudomonadales</taxon>
        <taxon>Marinobacteraceae</taxon>
        <taxon>Marinobacter</taxon>
    </lineage>
</organism>
<comment type="caution">
    <text evidence="1">The sequence shown here is derived from an EMBL/GenBank/DDBJ whole genome shotgun (WGS) entry which is preliminary data.</text>
</comment>
<protein>
    <submittedName>
        <fullName evidence="1">Uncharacterized protein</fullName>
    </submittedName>
</protein>
<accession>A0A072MW88</accession>
<keyword evidence="2" id="KW-1185">Reference proteome</keyword>
<reference evidence="1 2" key="1">
    <citation type="submission" date="2012-12" db="EMBL/GenBank/DDBJ databases">
        <title>Genome assembly of Marinobacter sp. AK21.</title>
        <authorList>
            <person name="Khatri I."/>
            <person name="Kumar R."/>
            <person name="Vaidya B."/>
            <person name="Subramanian S."/>
            <person name="Pinnaka A."/>
        </authorList>
    </citation>
    <scope>NUCLEOTIDE SEQUENCE [LARGE SCALE GENOMIC DNA]</scope>
    <source>
        <strain evidence="1 2">AK21</strain>
    </source>
</reference>
<dbReference type="STRING" id="1137280.D777_00360"/>
<gene>
    <name evidence="1" type="ORF">D777_00360</name>
</gene>
<name>A0A072MW88_9GAMM</name>